<feature type="compositionally biased region" description="Basic and acidic residues" evidence="1">
    <location>
        <begin position="215"/>
        <end position="224"/>
    </location>
</feature>
<keyword evidence="3" id="KW-1185">Reference proteome</keyword>
<feature type="compositionally biased region" description="Basic and acidic residues" evidence="1">
    <location>
        <begin position="482"/>
        <end position="495"/>
    </location>
</feature>
<feature type="compositionally biased region" description="Polar residues" evidence="1">
    <location>
        <begin position="225"/>
        <end position="238"/>
    </location>
</feature>
<evidence type="ECO:0000256" key="1">
    <source>
        <dbReference type="SAM" id="MobiDB-lite"/>
    </source>
</evidence>
<evidence type="ECO:0000313" key="3">
    <source>
        <dbReference type="Proteomes" id="UP001460270"/>
    </source>
</evidence>
<accession>A0AAW0N414</accession>
<evidence type="ECO:0000313" key="2">
    <source>
        <dbReference type="EMBL" id="KAK7889273.1"/>
    </source>
</evidence>
<feature type="compositionally biased region" description="Polar residues" evidence="1">
    <location>
        <begin position="300"/>
        <end position="312"/>
    </location>
</feature>
<comment type="caution">
    <text evidence="2">The sequence shown here is derived from an EMBL/GenBank/DDBJ whole genome shotgun (WGS) entry which is preliminary data.</text>
</comment>
<proteinExistence type="predicted"/>
<dbReference type="Proteomes" id="UP001460270">
    <property type="component" value="Unassembled WGS sequence"/>
</dbReference>
<sequence length="508" mass="57906">MHRASPIDLTVCRRATPAPSVPANPAFLSQNKPHYQGFLPHLNCFTIYSRLIPPNTSKIRVKTRRADHNIVNQKPQTKQFLKRKSAGEKKIDSSETRLKLTNSQGPSSRYFQNRADSKKITFSDLSELSDAHDDENIGFTNAALDAEIDGMITPPEAKSPTLIKKYLWQKEFENDDKEGSGKRFLKTFTRGEKKVETVLEPSNSLRSDLSLLKKQPMERLETSSKDSQITAKKNQSYESDFEDPSSEDKNQTYQTNFENPESEDKKADHNIVNQKPQTKQFLKRKSAGEKKIDSSETRLKLTNSQGPSSRYFQNRADSKKITFSDLSELSDAHDDENIGFTNAALDAEIDGVITPPEAKSPTLIKKYLWQKEFENDDKEGSGKRFLKKFSRAEKKIETVLEPTKSLRSDLSLVKKQPIEQLEKNQGYQSKCKTLTNDRKDQVSHVQDYEDFSSIDAAIDAEIEGMITPPEAKSPTPTKKYPWQKEFENDDKEGSGKRFLKKFSRAEKK</sequence>
<feature type="compositionally biased region" description="Basic and acidic residues" evidence="1">
    <location>
        <begin position="286"/>
        <end position="299"/>
    </location>
</feature>
<dbReference type="EMBL" id="JBBPFD010000018">
    <property type="protein sequence ID" value="KAK7889273.1"/>
    <property type="molecule type" value="Genomic_DNA"/>
</dbReference>
<organism evidence="2 3">
    <name type="scientific">Mugilogobius chulae</name>
    <name type="common">yellowstripe goby</name>
    <dbReference type="NCBI Taxonomy" id="88201"/>
    <lineage>
        <taxon>Eukaryota</taxon>
        <taxon>Metazoa</taxon>
        <taxon>Chordata</taxon>
        <taxon>Craniata</taxon>
        <taxon>Vertebrata</taxon>
        <taxon>Euteleostomi</taxon>
        <taxon>Actinopterygii</taxon>
        <taxon>Neopterygii</taxon>
        <taxon>Teleostei</taxon>
        <taxon>Neoteleostei</taxon>
        <taxon>Acanthomorphata</taxon>
        <taxon>Gobiaria</taxon>
        <taxon>Gobiiformes</taxon>
        <taxon>Gobioidei</taxon>
        <taxon>Gobiidae</taxon>
        <taxon>Gobionellinae</taxon>
        <taxon>Mugilogobius</taxon>
    </lineage>
</organism>
<protein>
    <submittedName>
        <fullName evidence="2">Uncharacterized protein</fullName>
    </submittedName>
</protein>
<feature type="region of interest" description="Disordered" evidence="1">
    <location>
        <begin position="215"/>
        <end position="313"/>
    </location>
</feature>
<feature type="region of interest" description="Disordered" evidence="1">
    <location>
        <begin position="465"/>
        <end position="508"/>
    </location>
</feature>
<reference evidence="3" key="1">
    <citation type="submission" date="2024-04" db="EMBL/GenBank/DDBJ databases">
        <title>Salinicola lusitanus LLJ914,a marine bacterium isolated from the Okinawa Trough.</title>
        <authorList>
            <person name="Li J."/>
        </authorList>
    </citation>
    <scope>NUCLEOTIDE SEQUENCE [LARGE SCALE GENOMIC DNA]</scope>
</reference>
<gene>
    <name evidence="2" type="ORF">WMY93_024833</name>
</gene>
<feature type="compositionally biased region" description="Polar residues" evidence="1">
    <location>
        <begin position="271"/>
        <end position="280"/>
    </location>
</feature>
<name>A0AAW0N414_9GOBI</name>
<dbReference type="AlphaFoldDB" id="A0AAW0N414"/>